<dbReference type="GO" id="GO:0030686">
    <property type="term" value="C:90S preribosome"/>
    <property type="evidence" value="ECO:0007669"/>
    <property type="project" value="TreeGrafter"/>
</dbReference>
<accession>A0A3N4ILN6</accession>
<dbReference type="STRING" id="1160509.A0A3N4ILN6"/>
<protein>
    <recommendedName>
        <fullName evidence="3">Kri1-like C-terminal domain-containing protein</fullName>
    </recommendedName>
</protein>
<reference evidence="4 5" key="1">
    <citation type="journal article" date="2018" name="Nat. Ecol. Evol.">
        <title>Pezizomycetes genomes reveal the molecular basis of ectomycorrhizal truffle lifestyle.</title>
        <authorList>
            <person name="Murat C."/>
            <person name="Payen T."/>
            <person name="Noel B."/>
            <person name="Kuo A."/>
            <person name="Morin E."/>
            <person name="Chen J."/>
            <person name="Kohler A."/>
            <person name="Krizsan K."/>
            <person name="Balestrini R."/>
            <person name="Da Silva C."/>
            <person name="Montanini B."/>
            <person name="Hainaut M."/>
            <person name="Levati E."/>
            <person name="Barry K.W."/>
            <person name="Belfiori B."/>
            <person name="Cichocki N."/>
            <person name="Clum A."/>
            <person name="Dockter R.B."/>
            <person name="Fauchery L."/>
            <person name="Guy J."/>
            <person name="Iotti M."/>
            <person name="Le Tacon F."/>
            <person name="Lindquist E.A."/>
            <person name="Lipzen A."/>
            <person name="Malagnac F."/>
            <person name="Mello A."/>
            <person name="Molinier V."/>
            <person name="Miyauchi S."/>
            <person name="Poulain J."/>
            <person name="Riccioni C."/>
            <person name="Rubini A."/>
            <person name="Sitrit Y."/>
            <person name="Splivallo R."/>
            <person name="Traeger S."/>
            <person name="Wang M."/>
            <person name="Zifcakova L."/>
            <person name="Wipf D."/>
            <person name="Zambonelli A."/>
            <person name="Paolocci F."/>
            <person name="Nowrousian M."/>
            <person name="Ottonello S."/>
            <person name="Baldrian P."/>
            <person name="Spatafora J.W."/>
            <person name="Henrissat B."/>
            <person name="Nagy L.G."/>
            <person name="Aury J.M."/>
            <person name="Wincker P."/>
            <person name="Grigoriev I.V."/>
            <person name="Bonfante P."/>
            <person name="Martin F.M."/>
        </authorList>
    </citation>
    <scope>NUCLEOTIDE SEQUENCE [LARGE SCALE GENOMIC DNA]</scope>
    <source>
        <strain evidence="4 5">RN42</strain>
    </source>
</reference>
<dbReference type="GO" id="GO:0005730">
    <property type="term" value="C:nucleolus"/>
    <property type="evidence" value="ECO:0007669"/>
    <property type="project" value="TreeGrafter"/>
</dbReference>
<sequence>MSSDAEEYSTESELESEDEAAELCTADIDDEIKGILNAIHAQDPTLYKEDAKFFNAETPAETGSSKKRTKDEEALTLTDYHAKRLKMETGEVGVGPGEIQLTRDDVRGIVSTIKQSAAEQLDEEEEDEDALLHKVPGKAGLDEAILPKVDTSASLNYIENYTRITPYVKSFFPVTGGIIGKDDVPLLSDDSDEEEKEDKLETEYNHRFESSDALKLNALNSHGNLRNASLLRKKKKTRKRKSKTEKLVDKFRDDAPEQVGTFRYREVSPNNFGLSAIQILTEEDTELNQKVGIKQLFRPKKPKSKSKRH</sequence>
<dbReference type="EMBL" id="ML119648">
    <property type="protein sequence ID" value="RPA86789.1"/>
    <property type="molecule type" value="Genomic_DNA"/>
</dbReference>
<dbReference type="Proteomes" id="UP000275078">
    <property type="component" value="Unassembled WGS sequence"/>
</dbReference>
<evidence type="ECO:0000256" key="1">
    <source>
        <dbReference type="ARBA" id="ARBA00007473"/>
    </source>
</evidence>
<evidence type="ECO:0000313" key="4">
    <source>
        <dbReference type="EMBL" id="RPA86789.1"/>
    </source>
</evidence>
<comment type="similarity">
    <text evidence="1">Belongs to the KRI1 family.</text>
</comment>
<proteinExistence type="inferred from homology"/>
<evidence type="ECO:0000313" key="5">
    <source>
        <dbReference type="Proteomes" id="UP000275078"/>
    </source>
</evidence>
<dbReference type="InterPro" id="IPR018034">
    <property type="entry name" value="Kri1"/>
</dbReference>
<organism evidence="4 5">
    <name type="scientific">Ascobolus immersus RN42</name>
    <dbReference type="NCBI Taxonomy" id="1160509"/>
    <lineage>
        <taxon>Eukaryota</taxon>
        <taxon>Fungi</taxon>
        <taxon>Dikarya</taxon>
        <taxon>Ascomycota</taxon>
        <taxon>Pezizomycotina</taxon>
        <taxon>Pezizomycetes</taxon>
        <taxon>Pezizales</taxon>
        <taxon>Ascobolaceae</taxon>
        <taxon>Ascobolus</taxon>
    </lineage>
</organism>
<name>A0A3N4ILN6_ASCIM</name>
<gene>
    <name evidence="4" type="ORF">BJ508DRAFT_410975</name>
</gene>
<feature type="domain" description="Kri1-like C-terminal" evidence="3">
    <location>
        <begin position="256"/>
        <end position="307"/>
    </location>
</feature>
<dbReference type="Pfam" id="PF12936">
    <property type="entry name" value="Kri1_C"/>
    <property type="match status" value="1"/>
</dbReference>
<keyword evidence="5" id="KW-1185">Reference proteome</keyword>
<dbReference type="OrthoDB" id="10252032at2759"/>
<dbReference type="PANTHER" id="PTHR14490:SF5">
    <property type="entry name" value="PROTEIN KRI1 HOMOLOG"/>
    <property type="match status" value="1"/>
</dbReference>
<dbReference type="InterPro" id="IPR024626">
    <property type="entry name" value="Kri1-like_C"/>
</dbReference>
<evidence type="ECO:0000256" key="2">
    <source>
        <dbReference type="SAM" id="MobiDB-lite"/>
    </source>
</evidence>
<dbReference type="GO" id="GO:0000447">
    <property type="term" value="P:endonucleolytic cleavage in ITS1 to separate SSU-rRNA from 5.8S rRNA and LSU-rRNA from tricistronic rRNA transcript (SSU-rRNA, 5.8S rRNA, LSU-rRNA)"/>
    <property type="evidence" value="ECO:0007669"/>
    <property type="project" value="TreeGrafter"/>
</dbReference>
<feature type="region of interest" description="Disordered" evidence="2">
    <location>
        <begin position="1"/>
        <end position="21"/>
    </location>
</feature>
<dbReference type="PANTHER" id="PTHR14490">
    <property type="entry name" value="ZINC FINGER, ZZ TYPE"/>
    <property type="match status" value="1"/>
</dbReference>
<dbReference type="AlphaFoldDB" id="A0A3N4ILN6"/>
<evidence type="ECO:0000259" key="3">
    <source>
        <dbReference type="Pfam" id="PF12936"/>
    </source>
</evidence>